<organism evidence="2 3">
    <name type="scientific">Syntrophobacter fumaroxidans (strain DSM 10017 / MPOB)</name>
    <dbReference type="NCBI Taxonomy" id="335543"/>
    <lineage>
        <taxon>Bacteria</taxon>
        <taxon>Pseudomonadati</taxon>
        <taxon>Thermodesulfobacteriota</taxon>
        <taxon>Syntrophobacteria</taxon>
        <taxon>Syntrophobacterales</taxon>
        <taxon>Syntrophobacteraceae</taxon>
        <taxon>Syntrophobacter</taxon>
    </lineage>
</organism>
<dbReference type="Proteomes" id="UP000001784">
    <property type="component" value="Chromosome"/>
</dbReference>
<dbReference type="HOGENOM" id="CLU_2439719_0_0_7"/>
<keyword evidence="3" id="KW-1185">Reference proteome</keyword>
<evidence type="ECO:0000256" key="1">
    <source>
        <dbReference type="SAM" id="MobiDB-lite"/>
    </source>
</evidence>
<name>A0LI03_SYNFM</name>
<feature type="region of interest" description="Disordered" evidence="1">
    <location>
        <begin position="1"/>
        <end position="27"/>
    </location>
</feature>
<gene>
    <name evidence="2" type="ordered locus">Sfum_1364</name>
</gene>
<feature type="region of interest" description="Disordered" evidence="1">
    <location>
        <begin position="59"/>
        <end position="90"/>
    </location>
</feature>
<sequence>MKARHRSSSLEIHESSIHTSYMKSRTGSTDSIRLGRFFYSELHMPATRLTGPVHEIVHPSRRRDHAAQRDSRVLAVPGENRPSRRRNSGT</sequence>
<evidence type="ECO:0000313" key="2">
    <source>
        <dbReference type="EMBL" id="ABK17055.1"/>
    </source>
</evidence>
<proteinExistence type="predicted"/>
<dbReference type="AlphaFoldDB" id="A0LI03"/>
<accession>A0LI03</accession>
<evidence type="ECO:0000313" key="3">
    <source>
        <dbReference type="Proteomes" id="UP000001784"/>
    </source>
</evidence>
<protein>
    <submittedName>
        <fullName evidence="2">Uncharacterized protein</fullName>
    </submittedName>
</protein>
<dbReference type="InParanoid" id="A0LI03"/>
<reference evidence="2 3" key="1">
    <citation type="submission" date="2006-10" db="EMBL/GenBank/DDBJ databases">
        <title>Complete sequence of Syntrophobacter fumaroxidans MPOB.</title>
        <authorList>
            <consortium name="US DOE Joint Genome Institute"/>
            <person name="Copeland A."/>
            <person name="Lucas S."/>
            <person name="Lapidus A."/>
            <person name="Barry K."/>
            <person name="Detter J.C."/>
            <person name="Glavina del Rio T."/>
            <person name="Hammon N."/>
            <person name="Israni S."/>
            <person name="Pitluck S."/>
            <person name="Goltsman E.G."/>
            <person name="Martinez M."/>
            <person name="Schmutz J."/>
            <person name="Larimer F."/>
            <person name="Land M."/>
            <person name="Hauser L."/>
            <person name="Kyrpides N."/>
            <person name="Kim E."/>
            <person name="Boone D.R."/>
            <person name="Brockman F."/>
            <person name="Culley D."/>
            <person name="Ferry J."/>
            <person name="Gunsalus R."/>
            <person name="McInerney M.J."/>
            <person name="Morrison M."/>
            <person name="Plugge C."/>
            <person name="Rohlin L."/>
            <person name="Scholten J."/>
            <person name="Sieber J."/>
            <person name="Stams A.J.M."/>
            <person name="Worm P."/>
            <person name="Henstra A.M."/>
            <person name="Richardson P."/>
        </authorList>
    </citation>
    <scope>NUCLEOTIDE SEQUENCE [LARGE SCALE GENOMIC DNA]</scope>
    <source>
        <strain evidence="3">DSM 10017 / MPOB</strain>
    </source>
</reference>
<dbReference type="EMBL" id="CP000478">
    <property type="protein sequence ID" value="ABK17055.1"/>
    <property type="molecule type" value="Genomic_DNA"/>
</dbReference>
<dbReference type="KEGG" id="sfu:Sfum_1364"/>